<dbReference type="GeneID" id="61301019"/>
<evidence type="ECO:0000313" key="1">
    <source>
        <dbReference type="EMBL" id="PXX20444.1"/>
    </source>
</evidence>
<gene>
    <name evidence="1" type="ORF">C7400_101171</name>
    <name evidence="2" type="ORF">SAMN05216550_10253</name>
</gene>
<dbReference type="OrthoDB" id="9005660at2"/>
<keyword evidence="4" id="KW-1185">Reference proteome</keyword>
<name>A0A1A5X812_9BURK</name>
<comment type="caution">
    <text evidence="2">The sequence shown here is derived from an EMBL/GenBank/DDBJ whole genome shotgun (WGS) entry which is preliminary data.</text>
</comment>
<accession>A0A1A5X812</accession>
<dbReference type="AlphaFoldDB" id="A0A1A5X812"/>
<evidence type="ECO:0000313" key="2">
    <source>
        <dbReference type="EMBL" id="SEJ00271.1"/>
    </source>
</evidence>
<reference evidence="2 3" key="1">
    <citation type="submission" date="2016-10" db="EMBL/GenBank/DDBJ databases">
        <authorList>
            <person name="Varghese N."/>
            <person name="Submissions S."/>
        </authorList>
    </citation>
    <scope>NUCLEOTIDE SEQUENCE [LARGE SCALE GENOMIC DNA]</scope>
    <source>
        <strain evidence="2 3">LMG 22274</strain>
    </source>
</reference>
<evidence type="ECO:0000313" key="3">
    <source>
        <dbReference type="Proteomes" id="UP000183529"/>
    </source>
</evidence>
<dbReference type="InterPro" id="IPR021317">
    <property type="entry name" value="DUF2917"/>
</dbReference>
<reference evidence="1 4" key="2">
    <citation type="submission" date="2018-05" db="EMBL/GenBank/DDBJ databases">
        <title>Genomic Encyclopedia of Type Strains, Phase IV (KMG-V): Genome sequencing to study the core and pangenomes of soil and plant-associated prokaryotes.</title>
        <authorList>
            <person name="Whitman W."/>
        </authorList>
    </citation>
    <scope>NUCLEOTIDE SEQUENCE [LARGE SCALE GENOMIC DNA]</scope>
    <source>
        <strain evidence="1 4">SIr-6563</strain>
    </source>
</reference>
<dbReference type="EMBL" id="FNZM01000002">
    <property type="protein sequence ID" value="SEJ00271.1"/>
    <property type="molecule type" value="Genomic_DNA"/>
</dbReference>
<dbReference type="Pfam" id="PF11142">
    <property type="entry name" value="DUF2917"/>
    <property type="match status" value="1"/>
</dbReference>
<sequence length="108" mass="12189">MREISSDITFEVEARQVASVRVSRSTRLTVRCGAVWVTRSDDTADYWLEPGQTLRLRRGERLWIGAEQGAAAWVAFATPKRVGERAVDWAARTAARFGVHARDGWRTV</sequence>
<dbReference type="RefSeq" id="WP_065062081.1">
    <property type="nucleotide sequence ID" value="NZ_CADFGN010000002.1"/>
</dbReference>
<evidence type="ECO:0008006" key="5">
    <source>
        <dbReference type="Google" id="ProtNLM"/>
    </source>
</evidence>
<dbReference type="Proteomes" id="UP000183529">
    <property type="component" value="Unassembled WGS sequence"/>
</dbReference>
<dbReference type="Proteomes" id="UP000247515">
    <property type="component" value="Unassembled WGS sequence"/>
</dbReference>
<dbReference type="EMBL" id="QJJV01000001">
    <property type="protein sequence ID" value="PXX20444.1"/>
    <property type="molecule type" value="Genomic_DNA"/>
</dbReference>
<protein>
    <recommendedName>
        <fullName evidence="5">DUF2917 domain-containing protein</fullName>
    </recommendedName>
</protein>
<evidence type="ECO:0000313" key="4">
    <source>
        <dbReference type="Proteomes" id="UP000247515"/>
    </source>
</evidence>
<organism evidence="2 3">
    <name type="scientific">Paraburkholderia tropica</name>
    <dbReference type="NCBI Taxonomy" id="92647"/>
    <lineage>
        <taxon>Bacteria</taxon>
        <taxon>Pseudomonadati</taxon>
        <taxon>Pseudomonadota</taxon>
        <taxon>Betaproteobacteria</taxon>
        <taxon>Burkholderiales</taxon>
        <taxon>Burkholderiaceae</taxon>
        <taxon>Paraburkholderia</taxon>
    </lineage>
</organism>
<proteinExistence type="predicted"/>